<dbReference type="EMBL" id="SWOV01000002">
    <property type="protein sequence ID" value="NFF86525.1"/>
    <property type="molecule type" value="Genomic_DNA"/>
</dbReference>
<keyword evidence="1" id="KW-0812">Transmembrane</keyword>
<evidence type="ECO:0000313" key="9">
    <source>
        <dbReference type="Proteomes" id="UP000486903"/>
    </source>
</evidence>
<reference evidence="7 8" key="2">
    <citation type="submission" date="2019-04" db="EMBL/GenBank/DDBJ databases">
        <title>Genome sequencing of Clostridium botulinum Groups I-IV and Clostridium butyricum.</title>
        <authorList>
            <person name="Brunt J."/>
            <person name="Van Vliet A.H.M."/>
            <person name="Stringer S.C."/>
            <person name="Carter A.T."/>
            <person name="Peck M.W."/>
        </authorList>
    </citation>
    <scope>NUCLEOTIDE SEQUENCE [LARGE SCALE GENOMIC DNA]</scope>
    <source>
        <strain evidence="3 8">1605</strain>
        <strain evidence="5 9">BL81</strain>
        <strain evidence="4 7">CB-K-33E</strain>
    </source>
</reference>
<evidence type="ECO:0000313" key="8">
    <source>
        <dbReference type="Proteomes" id="UP000476820"/>
    </source>
</evidence>
<dbReference type="Pfam" id="PF12670">
    <property type="entry name" value="DUF3792"/>
    <property type="match status" value="1"/>
</dbReference>
<feature type="transmembrane region" description="Helical" evidence="1">
    <location>
        <begin position="12"/>
        <end position="37"/>
    </location>
</feature>
<evidence type="ECO:0000313" key="4">
    <source>
        <dbReference type="EMBL" id="NFN36026.1"/>
    </source>
</evidence>
<evidence type="ECO:0000313" key="3">
    <source>
        <dbReference type="EMBL" id="NFF86525.1"/>
    </source>
</evidence>
<evidence type="ECO:0000313" key="6">
    <source>
        <dbReference type="Proteomes" id="UP000472355"/>
    </source>
</evidence>
<feature type="transmembrane region" description="Helical" evidence="1">
    <location>
        <begin position="43"/>
        <end position="64"/>
    </location>
</feature>
<dbReference type="Proteomes" id="UP000486903">
    <property type="component" value="Unassembled WGS sequence"/>
</dbReference>
<proteinExistence type="predicted"/>
<dbReference type="Proteomes" id="UP000473681">
    <property type="component" value="Unassembled WGS sequence"/>
</dbReference>
<name>A0A0M1LC86_CLOBO</name>
<dbReference type="EMBL" id="SGKU01000002">
    <property type="protein sequence ID" value="NFA41285.1"/>
    <property type="molecule type" value="Genomic_DNA"/>
</dbReference>
<dbReference type="AlphaFoldDB" id="A0A0M1LC86"/>
<gene>
    <name evidence="2" type="ORF">EXM65_01525</name>
    <name evidence="3" type="ORF">FC774_01190</name>
    <name evidence="4" type="ORF">FDB51_13000</name>
    <name evidence="5" type="ORF">FDG31_05780</name>
</gene>
<evidence type="ECO:0000313" key="2">
    <source>
        <dbReference type="EMBL" id="NFA41285.1"/>
    </source>
</evidence>
<reference evidence="2 6" key="1">
    <citation type="submission" date="2019-02" db="EMBL/GenBank/DDBJ databases">
        <title>Genome sequencing of Clostridium botulinum clinical isolates.</title>
        <authorList>
            <person name="Brunt J."/>
            <person name="Van Vliet A.H.M."/>
            <person name="Stringer S.C."/>
            <person name="Grant K.A."/>
            <person name="Carter A.C."/>
            <person name="Peck M.W."/>
        </authorList>
    </citation>
    <scope>NUCLEOTIDE SEQUENCE [LARGE SCALE GENOMIC DNA]</scope>
    <source>
        <strain evidence="2 6">H113700579</strain>
    </source>
</reference>
<comment type="caution">
    <text evidence="5">The sequence shown here is derived from an EMBL/GenBank/DDBJ whole genome shotgun (WGS) entry which is preliminary data.</text>
</comment>
<accession>A0A0M1LC86</accession>
<sequence>MENNNSNYLRSVCKGSVGAVILSFIGVVILSLFMKIIEFTPSIFSMLYVIISLISLAIGSVIGAKANKSKGWLVGLGIGIIYYIALFIISSYISGAITFKIFDLAKFAISIGVGFLAGMLGINL</sequence>
<feature type="transmembrane region" description="Helical" evidence="1">
    <location>
        <begin position="104"/>
        <end position="122"/>
    </location>
</feature>
<dbReference type="Proteomes" id="UP000476820">
    <property type="component" value="Unassembled WGS sequence"/>
</dbReference>
<dbReference type="InterPro" id="IPR023804">
    <property type="entry name" value="DUF3792_TM"/>
</dbReference>
<protein>
    <submittedName>
        <fullName evidence="5">TIGR04086 family membrane protein</fullName>
    </submittedName>
</protein>
<dbReference type="EMBL" id="SWVK01000018">
    <property type="protein sequence ID" value="NFN36026.1"/>
    <property type="molecule type" value="Genomic_DNA"/>
</dbReference>
<evidence type="ECO:0000256" key="1">
    <source>
        <dbReference type="SAM" id="Phobius"/>
    </source>
</evidence>
<keyword evidence="1" id="KW-0472">Membrane</keyword>
<dbReference type="Proteomes" id="UP000472355">
    <property type="component" value="Unassembled WGS sequence"/>
</dbReference>
<evidence type="ECO:0000313" key="5">
    <source>
        <dbReference type="EMBL" id="NFV25680.1"/>
    </source>
</evidence>
<feature type="transmembrane region" description="Helical" evidence="1">
    <location>
        <begin position="71"/>
        <end position="92"/>
    </location>
</feature>
<evidence type="ECO:0000313" key="7">
    <source>
        <dbReference type="Proteomes" id="UP000473681"/>
    </source>
</evidence>
<dbReference type="OrthoDB" id="2086722at2"/>
<keyword evidence="1" id="KW-1133">Transmembrane helix</keyword>
<dbReference type="NCBIfam" id="TIGR04086">
    <property type="entry name" value="TIGR04086_membr"/>
    <property type="match status" value="1"/>
</dbReference>
<organism evidence="5 9">
    <name type="scientific">Clostridium botulinum</name>
    <dbReference type="NCBI Taxonomy" id="1491"/>
    <lineage>
        <taxon>Bacteria</taxon>
        <taxon>Bacillati</taxon>
        <taxon>Bacillota</taxon>
        <taxon>Clostridia</taxon>
        <taxon>Eubacteriales</taxon>
        <taxon>Clostridiaceae</taxon>
        <taxon>Clostridium</taxon>
    </lineage>
</organism>
<dbReference type="RefSeq" id="WP_003369277.1">
    <property type="nucleotide sequence ID" value="NZ_CP010520.1"/>
</dbReference>
<dbReference type="EMBL" id="SXFB01000003">
    <property type="protein sequence ID" value="NFV25680.1"/>
    <property type="molecule type" value="Genomic_DNA"/>
</dbReference>